<evidence type="ECO:0000313" key="1">
    <source>
        <dbReference type="EMBL" id="CEM23651.1"/>
    </source>
</evidence>
<accession>A0A0G4G613</accession>
<dbReference type="AlphaFoldDB" id="A0A0G4G613"/>
<reference evidence="1" key="1">
    <citation type="submission" date="2014-11" db="EMBL/GenBank/DDBJ databases">
        <authorList>
            <person name="Otto D Thomas"/>
            <person name="Naeem Raeece"/>
        </authorList>
    </citation>
    <scope>NUCLEOTIDE SEQUENCE</scope>
</reference>
<proteinExistence type="predicted"/>
<organism evidence="1">
    <name type="scientific">Chromera velia CCMP2878</name>
    <dbReference type="NCBI Taxonomy" id="1169474"/>
    <lineage>
        <taxon>Eukaryota</taxon>
        <taxon>Sar</taxon>
        <taxon>Alveolata</taxon>
        <taxon>Colpodellida</taxon>
        <taxon>Chromeraceae</taxon>
        <taxon>Chromera</taxon>
    </lineage>
</organism>
<gene>
    <name evidence="1" type="ORF">Cvel_20342</name>
</gene>
<dbReference type="EMBL" id="CDMZ01000902">
    <property type="protein sequence ID" value="CEM23651.1"/>
    <property type="molecule type" value="Genomic_DNA"/>
</dbReference>
<dbReference type="VEuPathDB" id="CryptoDB:Cvel_20342"/>
<sequence length="254" mass="29483">MISVCTTIAYADLRHFFPAKAKVKVDSGVHREFRLVEEGKKRFEGFKSRYVAPMFEKRGLPNPSASSPDPLEGNKVVAFTAFTAFLKHPGRALTEEVQKLKLRSRPPTVRSAFEGQWKLVQDADPESELNFWRAEKGEIAASPGTKSAWGRWRQRFQRIEIKGDDVAIVHHSTAYKETVHRDRRTHHSFWFPFSDNYELEAEEFDLENGRLVVNKYRNGRYCSKQERVMLGDKRMEVTMRNAGGEFRRVWEKTA</sequence>
<name>A0A0G4G613_9ALVE</name>
<protein>
    <submittedName>
        <fullName evidence="1">Uncharacterized protein</fullName>
    </submittedName>
</protein>